<sequence>MSFGLQEVKKKCCIRRMSLDSAVENKKLLNKFPIFSIHIFTPGKRSFTQIFGETSILPINKSFIVEKIPVTLFIDESFTKQFIKNGSLQALSFTDRVDMENFIAFLPSGELALYLENEIAESLSLKKEPNCKKEEVKKQRLNFQTCIIDTKLSNFHHGEKLYDLVKSELDKLKDIKFDVYLKWKPEGDICPLSIRDYFEREGYDCSTCVSYCTIIRQLSTPFPNMNLKQLDSFPVEELTDWIGMVICNICDILDSGASKLLQLENPKSPNIREEWKVDYCLGFHDGDEVCRLLKESKKLFEKKPDLPFFIVFLKGYLDSYTAGERFEKFSFEDKIVALIIFPDFQCLVITMGGS</sequence>
<organism evidence="1 2">
    <name type="scientific">Nephila pilipes</name>
    <name type="common">Giant wood spider</name>
    <name type="synonym">Nephila maculata</name>
    <dbReference type="NCBI Taxonomy" id="299642"/>
    <lineage>
        <taxon>Eukaryota</taxon>
        <taxon>Metazoa</taxon>
        <taxon>Ecdysozoa</taxon>
        <taxon>Arthropoda</taxon>
        <taxon>Chelicerata</taxon>
        <taxon>Arachnida</taxon>
        <taxon>Araneae</taxon>
        <taxon>Araneomorphae</taxon>
        <taxon>Entelegynae</taxon>
        <taxon>Araneoidea</taxon>
        <taxon>Nephilidae</taxon>
        <taxon>Nephila</taxon>
    </lineage>
</organism>
<dbReference type="PANTHER" id="PTHR15396">
    <property type="entry name" value="RIBONUCLEASE P PROTEIN SUBUNIT P40"/>
    <property type="match status" value="1"/>
</dbReference>
<dbReference type="PANTHER" id="PTHR15396:SF1">
    <property type="entry name" value="RIBONUCLEASE P PROTEIN SUBUNIT P40"/>
    <property type="match status" value="1"/>
</dbReference>
<accession>A0A8X6QCG6</accession>
<comment type="caution">
    <text evidence="1">The sequence shown here is derived from an EMBL/GenBank/DDBJ whole genome shotgun (WGS) entry which is preliminary data.</text>
</comment>
<dbReference type="Pfam" id="PF08584">
    <property type="entry name" value="Ribonuc_P_40"/>
    <property type="match status" value="1"/>
</dbReference>
<dbReference type="GO" id="GO:0001682">
    <property type="term" value="P:tRNA 5'-leader removal"/>
    <property type="evidence" value="ECO:0007669"/>
    <property type="project" value="InterPro"/>
</dbReference>
<dbReference type="GO" id="GO:0000447">
    <property type="term" value="P:endonucleolytic cleavage in ITS1 to separate SSU-rRNA from 5.8S rRNA and LSU-rRNA from tricistronic rRNA transcript (SSU-rRNA, 5.8S rRNA, LSU-rRNA)"/>
    <property type="evidence" value="ECO:0007669"/>
    <property type="project" value="TreeGrafter"/>
</dbReference>
<keyword evidence="2" id="KW-1185">Reference proteome</keyword>
<dbReference type="OrthoDB" id="446759at2759"/>
<dbReference type="GO" id="GO:0000171">
    <property type="term" value="F:ribonuclease MRP activity"/>
    <property type="evidence" value="ECO:0007669"/>
    <property type="project" value="TreeGrafter"/>
</dbReference>
<proteinExistence type="predicted"/>
<dbReference type="GO" id="GO:0004526">
    <property type="term" value="F:ribonuclease P activity"/>
    <property type="evidence" value="ECO:0007669"/>
    <property type="project" value="TreeGrafter"/>
</dbReference>
<evidence type="ECO:0000313" key="2">
    <source>
        <dbReference type="Proteomes" id="UP000887013"/>
    </source>
</evidence>
<dbReference type="EMBL" id="BMAW01029388">
    <property type="protein sequence ID" value="GFU11710.1"/>
    <property type="molecule type" value="Genomic_DNA"/>
</dbReference>
<dbReference type="GO" id="GO:0000172">
    <property type="term" value="C:ribonuclease MRP complex"/>
    <property type="evidence" value="ECO:0007669"/>
    <property type="project" value="TreeGrafter"/>
</dbReference>
<name>A0A8X6QCG6_NEPPI</name>
<evidence type="ECO:0000313" key="1">
    <source>
        <dbReference type="EMBL" id="GFU11710.1"/>
    </source>
</evidence>
<protein>
    <submittedName>
        <fullName evidence="1">Uncharacterized protein</fullName>
    </submittedName>
</protein>
<dbReference type="InterPro" id="IPR013893">
    <property type="entry name" value="RNase_P_Rpp40"/>
</dbReference>
<reference evidence="1" key="1">
    <citation type="submission" date="2020-08" db="EMBL/GenBank/DDBJ databases">
        <title>Multicomponent nature underlies the extraordinary mechanical properties of spider dragline silk.</title>
        <authorList>
            <person name="Kono N."/>
            <person name="Nakamura H."/>
            <person name="Mori M."/>
            <person name="Yoshida Y."/>
            <person name="Ohtoshi R."/>
            <person name="Malay A.D."/>
            <person name="Moran D.A.P."/>
            <person name="Tomita M."/>
            <person name="Numata K."/>
            <person name="Arakawa K."/>
        </authorList>
    </citation>
    <scope>NUCLEOTIDE SEQUENCE</scope>
</reference>
<dbReference type="Proteomes" id="UP000887013">
    <property type="component" value="Unassembled WGS sequence"/>
</dbReference>
<dbReference type="GO" id="GO:0030681">
    <property type="term" value="C:multimeric ribonuclease P complex"/>
    <property type="evidence" value="ECO:0007669"/>
    <property type="project" value="TreeGrafter"/>
</dbReference>
<gene>
    <name evidence="1" type="primary">AVEN_212546_1</name>
    <name evidence="1" type="ORF">NPIL_649911</name>
</gene>
<dbReference type="AlphaFoldDB" id="A0A8X6QCG6"/>